<dbReference type="EMBL" id="LATX01002383">
    <property type="protein sequence ID" value="KTB30512.1"/>
    <property type="molecule type" value="Genomic_DNA"/>
</dbReference>
<proteinExistence type="predicted"/>
<comment type="caution">
    <text evidence="1">The sequence shown here is derived from an EMBL/GenBank/DDBJ whole genome shotgun (WGS) entry which is preliminary data.</text>
</comment>
<dbReference type="Proteomes" id="UP000054988">
    <property type="component" value="Unassembled WGS sequence"/>
</dbReference>
<dbReference type="AlphaFoldDB" id="A0A0W0F2F2"/>
<evidence type="ECO:0000313" key="1">
    <source>
        <dbReference type="EMBL" id="KTB30512.1"/>
    </source>
</evidence>
<name>A0A0W0F2F2_MONRR</name>
<accession>A0A0W0F2F2</accession>
<evidence type="ECO:0000313" key="2">
    <source>
        <dbReference type="Proteomes" id="UP000054988"/>
    </source>
</evidence>
<protein>
    <submittedName>
        <fullName evidence="1">Uncharacterized protein</fullName>
    </submittedName>
</protein>
<reference evidence="1 2" key="1">
    <citation type="submission" date="2015-12" db="EMBL/GenBank/DDBJ databases">
        <title>Draft genome sequence of Moniliophthora roreri, the causal agent of frosty pod rot of cacao.</title>
        <authorList>
            <person name="Aime M.C."/>
            <person name="Diaz-Valderrama J.R."/>
            <person name="Kijpornyongpan T."/>
            <person name="Phillips-Mora W."/>
        </authorList>
    </citation>
    <scope>NUCLEOTIDE SEQUENCE [LARGE SCALE GENOMIC DNA]</scope>
    <source>
        <strain evidence="1 2">MCA 2952</strain>
    </source>
</reference>
<sequence length="290" mass="32460">MRYRTGSSDTAFGDCSMRFSVIANIYDHIEVSKRDVSPKVLYSKATTHSTNSYFDTATTFVNFNAPAGIPISCIWSNPELVTSLSGGGIIDLECGCDTCTAEHILPPAAEEIRCNKEDPKSPDIFSSTHNCGCSWCLTEACFKDWTREEPIAKQKHFVNSKTRLEPPEKGLTSDPSNPQAVNEMMTAPLAVDSLDLEGPPSVPGVWPFWMEGQMYSPPKDEWYVAPYSYYNWKPELDERVESPSLQPVDSILEEGRFGAASYYDWDPGLDECIKRLGWRCDTVSWGKFTV</sequence>
<gene>
    <name evidence="1" type="ORF">WG66_16974</name>
</gene>
<organism evidence="1 2">
    <name type="scientific">Moniliophthora roreri</name>
    <name type="common">Frosty pod rot fungus</name>
    <name type="synonym">Monilia roreri</name>
    <dbReference type="NCBI Taxonomy" id="221103"/>
    <lineage>
        <taxon>Eukaryota</taxon>
        <taxon>Fungi</taxon>
        <taxon>Dikarya</taxon>
        <taxon>Basidiomycota</taxon>
        <taxon>Agaricomycotina</taxon>
        <taxon>Agaricomycetes</taxon>
        <taxon>Agaricomycetidae</taxon>
        <taxon>Agaricales</taxon>
        <taxon>Marasmiineae</taxon>
        <taxon>Marasmiaceae</taxon>
        <taxon>Moniliophthora</taxon>
    </lineage>
</organism>